<sequence>MSYGLKNCHDPVNAIVDVVFVHGLTGNRETTWTDKASDVFWPAHLLKNDTPNARIMTFGYDADVVHFWSMASQNRIRDHAVNLVNALAQLRERSGTEERPIIFVTHSLGGLVFEDAMLASKNSAETHIQRVYDATHGVCFLGTPHCGSKVANWASIFGQIMNVVKRTNTSLLSYLQPESEVLRLIQEEFHTMLRSRRDQGRMDLRITCFYEELPVRGVGEIVPKDSAILPAYNYIGIHNNHMDMTKFNCDKDSGYLAVSAEILRWVREIQEQPASRLQGFPWQGSYTQSSPSPLSLPIPQRERGGNVVSGTVHNYGGGKAYKCPSQNEFWPGVGFRLDLSAFIVDFDKSTRSLIAFLKLTHITGFELRSQVGIAQDVTTSDVVGGEPQVHMRRSVWVGSACAQAEGKIRVQQSDCRFRRVLLK</sequence>
<dbReference type="PANTHER" id="PTHR48182">
    <property type="entry name" value="PROTEIN SERAC1"/>
    <property type="match status" value="1"/>
</dbReference>
<dbReference type="InterPro" id="IPR007751">
    <property type="entry name" value="DUF676_lipase-like"/>
</dbReference>
<dbReference type="GO" id="GO:0016020">
    <property type="term" value="C:membrane"/>
    <property type="evidence" value="ECO:0007669"/>
    <property type="project" value="UniProtKB-SubCell"/>
</dbReference>
<dbReference type="OrthoDB" id="427518at2759"/>
<evidence type="ECO:0000256" key="1">
    <source>
        <dbReference type="ARBA" id="ARBA00004173"/>
    </source>
</evidence>
<dbReference type="Gene3D" id="3.40.50.1820">
    <property type="entry name" value="alpha/beta hydrolase"/>
    <property type="match status" value="1"/>
</dbReference>
<dbReference type="Pfam" id="PF05057">
    <property type="entry name" value="DUF676"/>
    <property type="match status" value="1"/>
</dbReference>
<comment type="similarity">
    <text evidence="4">Belongs to the putative lipase ROG1 family.</text>
</comment>
<feature type="domain" description="DUF676" evidence="8">
    <location>
        <begin position="18"/>
        <end position="154"/>
    </location>
</feature>
<comment type="caution">
    <text evidence="9">The sequence shown here is derived from an EMBL/GenBank/DDBJ whole genome shotgun (WGS) entry which is preliminary data.</text>
</comment>
<organism evidence="9 10">
    <name type="scientific">Stachybotrys elegans</name>
    <dbReference type="NCBI Taxonomy" id="80388"/>
    <lineage>
        <taxon>Eukaryota</taxon>
        <taxon>Fungi</taxon>
        <taxon>Dikarya</taxon>
        <taxon>Ascomycota</taxon>
        <taxon>Pezizomycotina</taxon>
        <taxon>Sordariomycetes</taxon>
        <taxon>Hypocreomycetidae</taxon>
        <taxon>Hypocreales</taxon>
        <taxon>Stachybotryaceae</taxon>
        <taxon>Stachybotrys</taxon>
    </lineage>
</organism>
<keyword evidence="5" id="KW-0256">Endoplasmic reticulum</keyword>
<keyword evidence="6" id="KW-0496">Mitochondrion</keyword>
<comment type="subcellular location">
    <subcellularLocation>
        <location evidence="2">Endoplasmic reticulum</location>
    </subcellularLocation>
    <subcellularLocation>
        <location evidence="3">Membrane</location>
    </subcellularLocation>
    <subcellularLocation>
        <location evidence="1">Mitochondrion</location>
    </subcellularLocation>
</comment>
<dbReference type="GO" id="GO:0005783">
    <property type="term" value="C:endoplasmic reticulum"/>
    <property type="evidence" value="ECO:0007669"/>
    <property type="project" value="UniProtKB-SubCell"/>
</dbReference>
<gene>
    <name evidence="9" type="ORF">B0I35DRAFT_404883</name>
</gene>
<evidence type="ECO:0000256" key="3">
    <source>
        <dbReference type="ARBA" id="ARBA00004370"/>
    </source>
</evidence>
<keyword evidence="10" id="KW-1185">Reference proteome</keyword>
<evidence type="ECO:0000256" key="7">
    <source>
        <dbReference type="ARBA" id="ARBA00023136"/>
    </source>
</evidence>
<dbReference type="GO" id="GO:0005739">
    <property type="term" value="C:mitochondrion"/>
    <property type="evidence" value="ECO:0007669"/>
    <property type="project" value="UniProtKB-SubCell"/>
</dbReference>
<dbReference type="Proteomes" id="UP000813444">
    <property type="component" value="Unassembled WGS sequence"/>
</dbReference>
<evidence type="ECO:0000256" key="2">
    <source>
        <dbReference type="ARBA" id="ARBA00004240"/>
    </source>
</evidence>
<dbReference type="PANTHER" id="PTHR48182:SF2">
    <property type="entry name" value="PROTEIN SERAC1"/>
    <property type="match status" value="1"/>
</dbReference>
<evidence type="ECO:0000313" key="10">
    <source>
        <dbReference type="Proteomes" id="UP000813444"/>
    </source>
</evidence>
<accession>A0A8K0WZ96</accession>
<evidence type="ECO:0000259" key="8">
    <source>
        <dbReference type="Pfam" id="PF05057"/>
    </source>
</evidence>
<dbReference type="EMBL" id="JAGPNK010000001">
    <property type="protein sequence ID" value="KAH7329701.1"/>
    <property type="molecule type" value="Genomic_DNA"/>
</dbReference>
<evidence type="ECO:0000256" key="5">
    <source>
        <dbReference type="ARBA" id="ARBA00022824"/>
    </source>
</evidence>
<evidence type="ECO:0000256" key="6">
    <source>
        <dbReference type="ARBA" id="ARBA00023128"/>
    </source>
</evidence>
<name>A0A8K0WZ96_9HYPO</name>
<dbReference type="InterPro" id="IPR052374">
    <property type="entry name" value="SERAC1"/>
</dbReference>
<evidence type="ECO:0000256" key="4">
    <source>
        <dbReference type="ARBA" id="ARBA00007920"/>
    </source>
</evidence>
<reference evidence="9" key="1">
    <citation type="journal article" date="2021" name="Nat. Commun.">
        <title>Genetic determinants of endophytism in the Arabidopsis root mycobiome.</title>
        <authorList>
            <person name="Mesny F."/>
            <person name="Miyauchi S."/>
            <person name="Thiergart T."/>
            <person name="Pickel B."/>
            <person name="Atanasova L."/>
            <person name="Karlsson M."/>
            <person name="Huettel B."/>
            <person name="Barry K.W."/>
            <person name="Haridas S."/>
            <person name="Chen C."/>
            <person name="Bauer D."/>
            <person name="Andreopoulos W."/>
            <person name="Pangilinan J."/>
            <person name="LaButti K."/>
            <person name="Riley R."/>
            <person name="Lipzen A."/>
            <person name="Clum A."/>
            <person name="Drula E."/>
            <person name="Henrissat B."/>
            <person name="Kohler A."/>
            <person name="Grigoriev I.V."/>
            <person name="Martin F.M."/>
            <person name="Hacquard S."/>
        </authorList>
    </citation>
    <scope>NUCLEOTIDE SEQUENCE</scope>
    <source>
        <strain evidence="9">MPI-CAGE-CH-0235</strain>
    </source>
</reference>
<dbReference type="AlphaFoldDB" id="A0A8K0WZ96"/>
<protein>
    <recommendedName>
        <fullName evidence="8">DUF676 domain-containing protein</fullName>
    </recommendedName>
</protein>
<dbReference type="SUPFAM" id="SSF53474">
    <property type="entry name" value="alpha/beta-Hydrolases"/>
    <property type="match status" value="1"/>
</dbReference>
<keyword evidence="7" id="KW-0472">Membrane</keyword>
<evidence type="ECO:0000313" key="9">
    <source>
        <dbReference type="EMBL" id="KAH7329701.1"/>
    </source>
</evidence>
<proteinExistence type="inferred from homology"/>
<dbReference type="InterPro" id="IPR029058">
    <property type="entry name" value="AB_hydrolase_fold"/>
</dbReference>